<dbReference type="EMBL" id="JAAGWD010000009">
    <property type="protein sequence ID" value="NEM99458.1"/>
    <property type="molecule type" value="Genomic_DNA"/>
</dbReference>
<reference evidence="2 3" key="1">
    <citation type="submission" date="2020-02" db="EMBL/GenBank/DDBJ databases">
        <authorList>
            <person name="Kim M.K."/>
        </authorList>
    </citation>
    <scope>NUCLEOTIDE SEQUENCE [LARGE SCALE GENOMIC DNA]</scope>
    <source>
        <strain evidence="2 3">BT327</strain>
    </source>
</reference>
<comment type="caution">
    <text evidence="2">The sequence shown here is derived from an EMBL/GenBank/DDBJ whole genome shotgun (WGS) entry which is preliminary data.</text>
</comment>
<dbReference type="InterPro" id="IPR001387">
    <property type="entry name" value="Cro/C1-type_HTH"/>
</dbReference>
<sequence>MKSEQEVLEQIGIKLKEIRISKGYSSYEDFALEHGIARMQYWRLEAGKSNPTIKTLYRVLEIHQVSLQEFFSEGF</sequence>
<protein>
    <submittedName>
        <fullName evidence="2">Helix-turn-helix transcriptional regulator</fullName>
    </submittedName>
</protein>
<proteinExistence type="predicted"/>
<dbReference type="InterPro" id="IPR010982">
    <property type="entry name" value="Lambda_DNA-bd_dom_sf"/>
</dbReference>
<name>A0A6B3M0U2_9BACT</name>
<dbReference type="AlphaFoldDB" id="A0A6B3M0U2"/>
<feature type="domain" description="HTH cro/C1-type" evidence="1">
    <location>
        <begin position="15"/>
        <end position="70"/>
    </location>
</feature>
<dbReference type="RefSeq" id="WP_163916631.1">
    <property type="nucleotide sequence ID" value="NZ_JAAGWD010000009.1"/>
</dbReference>
<dbReference type="GO" id="GO:0003677">
    <property type="term" value="F:DNA binding"/>
    <property type="evidence" value="ECO:0007669"/>
    <property type="project" value="InterPro"/>
</dbReference>
<dbReference type="SMART" id="SM00530">
    <property type="entry name" value="HTH_XRE"/>
    <property type="match status" value="1"/>
</dbReference>
<dbReference type="Proteomes" id="UP000474777">
    <property type="component" value="Unassembled WGS sequence"/>
</dbReference>
<keyword evidence="3" id="KW-1185">Reference proteome</keyword>
<evidence type="ECO:0000313" key="3">
    <source>
        <dbReference type="Proteomes" id="UP000474777"/>
    </source>
</evidence>
<gene>
    <name evidence="2" type="ORF">GXP69_17310</name>
</gene>
<dbReference type="SUPFAM" id="SSF47413">
    <property type="entry name" value="lambda repressor-like DNA-binding domains"/>
    <property type="match status" value="1"/>
</dbReference>
<accession>A0A6B3M0U2</accession>
<evidence type="ECO:0000259" key="1">
    <source>
        <dbReference type="PROSITE" id="PS50943"/>
    </source>
</evidence>
<dbReference type="CDD" id="cd00093">
    <property type="entry name" value="HTH_XRE"/>
    <property type="match status" value="1"/>
</dbReference>
<evidence type="ECO:0000313" key="2">
    <source>
        <dbReference type="EMBL" id="NEM99458.1"/>
    </source>
</evidence>
<dbReference type="PROSITE" id="PS50943">
    <property type="entry name" value="HTH_CROC1"/>
    <property type="match status" value="1"/>
</dbReference>
<organism evidence="2 3">
    <name type="scientific">Pontibacter burrus</name>
    <dbReference type="NCBI Taxonomy" id="2704466"/>
    <lineage>
        <taxon>Bacteria</taxon>
        <taxon>Pseudomonadati</taxon>
        <taxon>Bacteroidota</taxon>
        <taxon>Cytophagia</taxon>
        <taxon>Cytophagales</taxon>
        <taxon>Hymenobacteraceae</taxon>
        <taxon>Pontibacter</taxon>
    </lineage>
</organism>
<dbReference type="Pfam" id="PF01381">
    <property type="entry name" value="HTH_3"/>
    <property type="match status" value="1"/>
</dbReference>
<dbReference type="Gene3D" id="1.10.260.40">
    <property type="entry name" value="lambda repressor-like DNA-binding domains"/>
    <property type="match status" value="1"/>
</dbReference>